<dbReference type="PANTHER" id="PTHR46060:SF1">
    <property type="entry name" value="MARINER MOS1 TRANSPOSASE-LIKE PROTEIN"/>
    <property type="match status" value="1"/>
</dbReference>
<organism evidence="1 2">
    <name type="scientific">Gryllus longicercus</name>
    <dbReference type="NCBI Taxonomy" id="2509291"/>
    <lineage>
        <taxon>Eukaryota</taxon>
        <taxon>Metazoa</taxon>
        <taxon>Ecdysozoa</taxon>
        <taxon>Arthropoda</taxon>
        <taxon>Hexapoda</taxon>
        <taxon>Insecta</taxon>
        <taxon>Pterygota</taxon>
        <taxon>Neoptera</taxon>
        <taxon>Polyneoptera</taxon>
        <taxon>Orthoptera</taxon>
        <taxon>Ensifera</taxon>
        <taxon>Gryllidea</taxon>
        <taxon>Grylloidea</taxon>
        <taxon>Gryllidae</taxon>
        <taxon>Gryllinae</taxon>
        <taxon>Gryllus</taxon>
    </lineage>
</organism>
<reference evidence="1 2" key="1">
    <citation type="submission" date="2024-03" db="EMBL/GenBank/DDBJ databases">
        <title>The genome assembly and annotation of the cricket Gryllus longicercus Weissman &amp; Gray.</title>
        <authorList>
            <person name="Szrajer S."/>
            <person name="Gray D."/>
            <person name="Ylla G."/>
        </authorList>
    </citation>
    <scope>NUCLEOTIDE SEQUENCE [LARGE SCALE GENOMIC DNA]</scope>
    <source>
        <strain evidence="1">DAG 2021-001</strain>
        <tissue evidence="1">Whole body minus gut</tissue>
    </source>
</reference>
<dbReference type="AlphaFoldDB" id="A0AAN9YVJ0"/>
<name>A0AAN9YVJ0_9ORTH</name>
<evidence type="ECO:0000313" key="1">
    <source>
        <dbReference type="EMBL" id="KAK7791047.1"/>
    </source>
</evidence>
<gene>
    <name evidence="1" type="ORF">R5R35_006848</name>
</gene>
<proteinExistence type="predicted"/>
<evidence type="ECO:0008006" key="3">
    <source>
        <dbReference type="Google" id="ProtNLM"/>
    </source>
</evidence>
<accession>A0AAN9YVJ0</accession>
<dbReference type="Proteomes" id="UP001378592">
    <property type="component" value="Unassembled WGS sequence"/>
</dbReference>
<comment type="caution">
    <text evidence="1">The sequence shown here is derived from an EMBL/GenBank/DDBJ whole genome shotgun (WGS) entry which is preliminary data.</text>
</comment>
<dbReference type="EMBL" id="JAZDUA010000566">
    <property type="protein sequence ID" value="KAK7791047.1"/>
    <property type="molecule type" value="Genomic_DNA"/>
</dbReference>
<dbReference type="PANTHER" id="PTHR46060">
    <property type="entry name" value="MARINER MOS1 TRANSPOSASE-LIKE PROTEIN"/>
    <property type="match status" value="1"/>
</dbReference>
<sequence length="106" mass="12308">MSTIDVRLNQRAVIEFLNSEGQSPICIHERLKKFYADATVDVSTVRRWIRRCTGVRCEEQLDMADAPRSGRPHTAMTADNIQRVDDIIRENRRVPTSELLNVNRKR</sequence>
<keyword evidence="2" id="KW-1185">Reference proteome</keyword>
<evidence type="ECO:0000313" key="2">
    <source>
        <dbReference type="Proteomes" id="UP001378592"/>
    </source>
</evidence>
<dbReference type="InterPro" id="IPR052709">
    <property type="entry name" value="Transposase-MT_Hybrid"/>
</dbReference>
<protein>
    <recommendedName>
        <fullName evidence="3">Mos1 transposase HTH domain-containing protein</fullName>
    </recommendedName>
</protein>